<dbReference type="PRINTS" id="PR00032">
    <property type="entry name" value="HTHARAC"/>
</dbReference>
<keyword evidence="2" id="KW-0238">DNA-binding</keyword>
<dbReference type="RefSeq" id="WP_191799793.1">
    <property type="nucleotide sequence ID" value="NZ_JACSQL010000003.1"/>
</dbReference>
<keyword evidence="7" id="KW-1185">Reference proteome</keyword>
<evidence type="ECO:0000256" key="4">
    <source>
        <dbReference type="ARBA" id="ARBA00023163"/>
    </source>
</evidence>
<evidence type="ECO:0000256" key="1">
    <source>
        <dbReference type="ARBA" id="ARBA00023015"/>
    </source>
</evidence>
<dbReference type="PROSITE" id="PS00041">
    <property type="entry name" value="HTH_ARAC_FAMILY_1"/>
    <property type="match status" value="1"/>
</dbReference>
<comment type="caution">
    <text evidence="6">The sequence shown here is derived from an EMBL/GenBank/DDBJ whole genome shotgun (WGS) entry which is preliminary data.</text>
</comment>
<evidence type="ECO:0000313" key="6">
    <source>
        <dbReference type="EMBL" id="MBD7968571.1"/>
    </source>
</evidence>
<dbReference type="Proteomes" id="UP000608071">
    <property type="component" value="Unassembled WGS sequence"/>
</dbReference>
<dbReference type="InterPro" id="IPR018062">
    <property type="entry name" value="HTH_AraC-typ_CS"/>
</dbReference>
<organism evidence="6 7">
    <name type="scientific">Paenibacillus gallinarum</name>
    <dbReference type="NCBI Taxonomy" id="2762232"/>
    <lineage>
        <taxon>Bacteria</taxon>
        <taxon>Bacillati</taxon>
        <taxon>Bacillota</taxon>
        <taxon>Bacilli</taxon>
        <taxon>Bacillales</taxon>
        <taxon>Paenibacillaceae</taxon>
        <taxon>Paenibacillus</taxon>
    </lineage>
</organism>
<dbReference type="SUPFAM" id="SSF51215">
    <property type="entry name" value="Regulatory protein AraC"/>
    <property type="match status" value="1"/>
</dbReference>
<dbReference type="InterPro" id="IPR050204">
    <property type="entry name" value="AraC_XylS_family_regulators"/>
</dbReference>
<dbReference type="Gene3D" id="2.60.120.280">
    <property type="entry name" value="Regulatory protein AraC"/>
    <property type="match status" value="1"/>
</dbReference>
<protein>
    <submittedName>
        <fullName evidence="6">Helix-turn-helix transcriptional regulator</fullName>
    </submittedName>
</protein>
<proteinExistence type="predicted"/>
<dbReference type="Pfam" id="PF12833">
    <property type="entry name" value="HTH_18"/>
    <property type="match status" value="1"/>
</dbReference>
<feature type="domain" description="HTH araC/xylS-type" evidence="5">
    <location>
        <begin position="189"/>
        <end position="288"/>
    </location>
</feature>
<name>A0ABR8SYJ5_9BACL</name>
<gene>
    <name evidence="6" type="ORF">H9647_10875</name>
</gene>
<sequence>MNIEGSLKGEDKVNWGDENRRCVFNTIERSLPLFVETIGYSAWERIFTRTDGYPYYHWLYTLEGEGSMEMRGERFLLTSGQGILLTPFTPHSYSPASDRWVTVYITFGGTAAEAILNSLDMNTSAIYSIDSEGASFVSLMEEMIYKADWDTELSGMELSTALYRFLMLLRNYGMRDEQPSLSQYYDKLRPVVRWMEEHFSSNVGLAEMVEQANMSVSYLNELFRDAFDMSPYSYLIHLRLRQAKKMMIMNPDKTLKEVSAQTGFNDVSHFVATFRKKEGITPAKYRELHISTESSSENTSQRTN</sequence>
<evidence type="ECO:0000256" key="2">
    <source>
        <dbReference type="ARBA" id="ARBA00023125"/>
    </source>
</evidence>
<dbReference type="InterPro" id="IPR037923">
    <property type="entry name" value="HTH-like"/>
</dbReference>
<dbReference type="PANTHER" id="PTHR46796">
    <property type="entry name" value="HTH-TYPE TRANSCRIPTIONAL ACTIVATOR RHAS-RELATED"/>
    <property type="match status" value="1"/>
</dbReference>
<dbReference type="Gene3D" id="1.10.10.60">
    <property type="entry name" value="Homeodomain-like"/>
    <property type="match status" value="2"/>
</dbReference>
<dbReference type="InterPro" id="IPR018060">
    <property type="entry name" value="HTH_AraC"/>
</dbReference>
<dbReference type="EMBL" id="JACSQL010000003">
    <property type="protein sequence ID" value="MBD7968571.1"/>
    <property type="molecule type" value="Genomic_DNA"/>
</dbReference>
<reference evidence="6 7" key="1">
    <citation type="submission" date="2020-08" db="EMBL/GenBank/DDBJ databases">
        <title>A Genomic Blueprint of the Chicken Gut Microbiome.</title>
        <authorList>
            <person name="Gilroy R."/>
            <person name="Ravi A."/>
            <person name="Getino M."/>
            <person name="Pursley I."/>
            <person name="Horton D.L."/>
            <person name="Alikhan N.-F."/>
            <person name="Baker D."/>
            <person name="Gharbi K."/>
            <person name="Hall N."/>
            <person name="Watson M."/>
            <person name="Adriaenssens E.M."/>
            <person name="Foster-Nyarko E."/>
            <person name="Jarju S."/>
            <person name="Secka A."/>
            <person name="Antonio M."/>
            <person name="Oren A."/>
            <person name="Chaudhuri R."/>
            <person name="La Ragione R.M."/>
            <person name="Hildebrand F."/>
            <person name="Pallen M.J."/>
        </authorList>
    </citation>
    <scope>NUCLEOTIDE SEQUENCE [LARGE SCALE GENOMIC DNA]</scope>
    <source>
        <strain evidence="6 7">Sa2BVA9</strain>
    </source>
</reference>
<dbReference type="SMART" id="SM00342">
    <property type="entry name" value="HTH_ARAC"/>
    <property type="match status" value="1"/>
</dbReference>
<dbReference type="Pfam" id="PF02311">
    <property type="entry name" value="AraC_binding"/>
    <property type="match status" value="1"/>
</dbReference>
<keyword evidence="3" id="KW-0010">Activator</keyword>
<evidence type="ECO:0000313" key="7">
    <source>
        <dbReference type="Proteomes" id="UP000608071"/>
    </source>
</evidence>
<dbReference type="PROSITE" id="PS01124">
    <property type="entry name" value="HTH_ARAC_FAMILY_2"/>
    <property type="match status" value="1"/>
</dbReference>
<keyword evidence="4" id="KW-0804">Transcription</keyword>
<accession>A0ABR8SYJ5</accession>
<keyword evidence="1" id="KW-0805">Transcription regulation</keyword>
<dbReference type="InterPro" id="IPR003313">
    <property type="entry name" value="AraC-bd"/>
</dbReference>
<dbReference type="SUPFAM" id="SSF46689">
    <property type="entry name" value="Homeodomain-like"/>
    <property type="match status" value="2"/>
</dbReference>
<evidence type="ECO:0000256" key="3">
    <source>
        <dbReference type="ARBA" id="ARBA00023159"/>
    </source>
</evidence>
<dbReference type="InterPro" id="IPR009057">
    <property type="entry name" value="Homeodomain-like_sf"/>
</dbReference>
<evidence type="ECO:0000259" key="5">
    <source>
        <dbReference type="PROSITE" id="PS01124"/>
    </source>
</evidence>
<dbReference type="PANTHER" id="PTHR46796:SF7">
    <property type="entry name" value="ARAC FAMILY TRANSCRIPTIONAL REGULATOR"/>
    <property type="match status" value="1"/>
</dbReference>
<dbReference type="InterPro" id="IPR020449">
    <property type="entry name" value="Tscrpt_reg_AraC-type_HTH"/>
</dbReference>